<dbReference type="InterPro" id="IPR025705">
    <property type="entry name" value="Beta_hexosaminidase_sua/sub"/>
</dbReference>
<evidence type="ECO:0000256" key="1">
    <source>
        <dbReference type="ARBA" id="ARBA00001231"/>
    </source>
</evidence>
<dbReference type="Gene3D" id="3.30.379.10">
    <property type="entry name" value="Chitobiase/beta-hexosaminidase domain 2-like"/>
    <property type="match status" value="1"/>
</dbReference>
<organism evidence="9 10">
    <name type="scientific">Eiseniibacteriota bacterium</name>
    <dbReference type="NCBI Taxonomy" id="2212470"/>
    <lineage>
        <taxon>Bacteria</taxon>
        <taxon>Candidatus Eiseniibacteriota</taxon>
    </lineage>
</organism>
<dbReference type="GO" id="GO:0030203">
    <property type="term" value="P:glycosaminoglycan metabolic process"/>
    <property type="evidence" value="ECO:0007669"/>
    <property type="project" value="TreeGrafter"/>
</dbReference>
<dbReference type="Pfam" id="PF02838">
    <property type="entry name" value="Glyco_hydro_20b"/>
    <property type="match status" value="1"/>
</dbReference>
<evidence type="ECO:0000256" key="2">
    <source>
        <dbReference type="ARBA" id="ARBA00006285"/>
    </source>
</evidence>
<feature type="domain" description="Glycoside hydrolase family 20 catalytic" evidence="7">
    <location>
        <begin position="111"/>
        <end position="272"/>
    </location>
</feature>
<keyword evidence="4" id="KW-0378">Hydrolase</keyword>
<name>A0A538U1W5_UNCEI</name>
<dbReference type="GO" id="GO:0004563">
    <property type="term" value="F:beta-N-acetylhexosaminidase activity"/>
    <property type="evidence" value="ECO:0007669"/>
    <property type="project" value="UniProtKB-EC"/>
</dbReference>
<dbReference type="InterPro" id="IPR015883">
    <property type="entry name" value="Glyco_hydro_20_cat"/>
</dbReference>
<feature type="active site" description="Proton donor" evidence="6">
    <location>
        <position position="203"/>
    </location>
</feature>
<evidence type="ECO:0000259" key="8">
    <source>
        <dbReference type="Pfam" id="PF02838"/>
    </source>
</evidence>
<reference evidence="9 10" key="1">
    <citation type="journal article" date="2019" name="Nat. Microbiol.">
        <title>Mediterranean grassland soil C-N compound turnover is dependent on rainfall and depth, and is mediated by genomically divergent microorganisms.</title>
        <authorList>
            <person name="Diamond S."/>
            <person name="Andeer P.F."/>
            <person name="Li Z."/>
            <person name="Crits-Christoph A."/>
            <person name="Burstein D."/>
            <person name="Anantharaman K."/>
            <person name="Lane K.R."/>
            <person name="Thomas B.C."/>
            <person name="Pan C."/>
            <person name="Northen T.R."/>
            <person name="Banfield J.F."/>
        </authorList>
    </citation>
    <scope>NUCLEOTIDE SEQUENCE [LARGE SCALE GENOMIC DNA]</scope>
    <source>
        <strain evidence="9">WS_11</strain>
    </source>
</reference>
<dbReference type="SUPFAM" id="SSF55545">
    <property type="entry name" value="beta-N-acetylhexosaminidase-like domain"/>
    <property type="match status" value="1"/>
</dbReference>
<evidence type="ECO:0000313" key="9">
    <source>
        <dbReference type="EMBL" id="TMQ69853.1"/>
    </source>
</evidence>
<dbReference type="InterPro" id="IPR017853">
    <property type="entry name" value="GH"/>
</dbReference>
<dbReference type="EC" id="3.2.1.52" evidence="3"/>
<dbReference type="GO" id="GO:0016020">
    <property type="term" value="C:membrane"/>
    <property type="evidence" value="ECO:0007669"/>
    <property type="project" value="TreeGrafter"/>
</dbReference>
<evidence type="ECO:0000259" key="7">
    <source>
        <dbReference type="Pfam" id="PF00728"/>
    </source>
</evidence>
<comment type="caution">
    <text evidence="9">The sequence shown here is derived from an EMBL/GenBank/DDBJ whole genome shotgun (WGS) entry which is preliminary data.</text>
</comment>
<dbReference type="InterPro" id="IPR029018">
    <property type="entry name" value="Hex-like_dom2"/>
</dbReference>
<dbReference type="PANTHER" id="PTHR22600">
    <property type="entry name" value="BETA-HEXOSAMINIDASE"/>
    <property type="match status" value="1"/>
</dbReference>
<dbReference type="Gene3D" id="3.20.20.80">
    <property type="entry name" value="Glycosidases"/>
    <property type="match status" value="1"/>
</dbReference>
<evidence type="ECO:0000256" key="6">
    <source>
        <dbReference type="PIRSR" id="PIRSR625705-1"/>
    </source>
</evidence>
<dbReference type="Pfam" id="PF00728">
    <property type="entry name" value="Glyco_hydro_20"/>
    <property type="match status" value="1"/>
</dbReference>
<gene>
    <name evidence="9" type="ORF">E6K81_13970</name>
</gene>
<dbReference type="AlphaFoldDB" id="A0A538U1W5"/>
<evidence type="ECO:0000256" key="4">
    <source>
        <dbReference type="ARBA" id="ARBA00022801"/>
    </source>
</evidence>
<sequence>MLAREASLADAGEEGYRIEVKPGGARLTARTGAGLYYAVQTLRQLVDGDGIPALAITDRPALRWRGLQDDVSRGPVPAVDALERRIRTAAEFKLNLYCLYFETAFDYRSQPLLVAPGGAISAAELRRLDAFAARHHVTLMVQQQSFGHLGSLLRWERYRALAEVDGGSTLSPAVEGTYTLLDSMYREIAPTTGAPFFHVGGDEPADLGQGRTRAMVQASGYAATYLRHLERLHDLLAPLGKRPMVWGDVALKFPELLPRMGRDFVIATWEYLAHDTYAPWIDPLRAAKADFLVCPGTNNWNRVFPNLDQALPGIRVFTREGQAAGALGQLDCTWADNGDALFALNWYPALYAAAAAWQPGDADPERFARAFDWAFFRNRGDEMAQAVRRLNAAHALVSKARPTDATLEVFWLNPARSPLDAKLCLMLEPVAVELQNTEEEALELIGRCRARARRNADLLEAYDLAARRLRSIGTRALTARRVRELYQQALRAQDEPNGAPRVLSLMTSLLELLAQRRQEAALLKTEHERLWLAEARPYFLANLLAQYDQDLRAWMDRADELEAYTVMARNGRHLPPAEQVGLGP</sequence>
<dbReference type="Proteomes" id="UP000319771">
    <property type="component" value="Unassembled WGS sequence"/>
</dbReference>
<evidence type="ECO:0000256" key="3">
    <source>
        <dbReference type="ARBA" id="ARBA00012663"/>
    </source>
</evidence>
<dbReference type="SUPFAM" id="SSF51445">
    <property type="entry name" value="(Trans)glycosidases"/>
    <property type="match status" value="1"/>
</dbReference>
<comment type="similarity">
    <text evidence="2">Belongs to the glycosyl hydrolase 20 family.</text>
</comment>
<protein>
    <recommendedName>
        <fullName evidence="3">beta-N-acetylhexosaminidase</fullName>
        <ecNumber evidence="3">3.2.1.52</ecNumber>
    </recommendedName>
</protein>
<evidence type="ECO:0000256" key="5">
    <source>
        <dbReference type="ARBA" id="ARBA00023295"/>
    </source>
</evidence>
<comment type="catalytic activity">
    <reaction evidence="1">
        <text>Hydrolysis of terminal non-reducing N-acetyl-D-hexosamine residues in N-acetyl-beta-D-hexosaminides.</text>
        <dbReference type="EC" id="3.2.1.52"/>
    </reaction>
</comment>
<accession>A0A538U1W5</accession>
<dbReference type="GO" id="GO:0005975">
    <property type="term" value="P:carbohydrate metabolic process"/>
    <property type="evidence" value="ECO:0007669"/>
    <property type="project" value="InterPro"/>
</dbReference>
<dbReference type="PRINTS" id="PR00738">
    <property type="entry name" value="GLHYDRLASE20"/>
</dbReference>
<feature type="domain" description="Beta-hexosaminidase bacterial type N-terminal" evidence="8">
    <location>
        <begin position="9"/>
        <end position="58"/>
    </location>
</feature>
<dbReference type="EMBL" id="VBPB01000273">
    <property type="protein sequence ID" value="TMQ69853.1"/>
    <property type="molecule type" value="Genomic_DNA"/>
</dbReference>
<dbReference type="PANTHER" id="PTHR22600:SF57">
    <property type="entry name" value="BETA-N-ACETYLHEXOSAMINIDASE"/>
    <property type="match status" value="1"/>
</dbReference>
<evidence type="ECO:0000313" key="10">
    <source>
        <dbReference type="Proteomes" id="UP000319771"/>
    </source>
</evidence>
<proteinExistence type="inferred from homology"/>
<dbReference type="InterPro" id="IPR015882">
    <property type="entry name" value="HEX_bac_N"/>
</dbReference>
<keyword evidence="5" id="KW-0326">Glycosidase</keyword>